<comment type="caution">
    <text evidence="7">The sequence shown here is derived from an EMBL/GenBank/DDBJ whole genome shotgun (WGS) entry which is preliminary data.</text>
</comment>
<keyword evidence="2 4" id="KW-0863">Zinc-finger</keyword>
<keyword evidence="3" id="KW-0862">Zinc</keyword>
<proteinExistence type="predicted"/>
<dbReference type="InterPro" id="IPR027417">
    <property type="entry name" value="P-loop_NTPase"/>
</dbReference>
<dbReference type="Proteomes" id="UP001152320">
    <property type="component" value="Chromosome 1"/>
</dbReference>
<evidence type="ECO:0000259" key="6">
    <source>
        <dbReference type="PROSITE" id="PS50089"/>
    </source>
</evidence>
<feature type="compositionally biased region" description="Basic and acidic residues" evidence="5">
    <location>
        <begin position="21"/>
        <end position="37"/>
    </location>
</feature>
<dbReference type="InterPro" id="IPR001841">
    <property type="entry name" value="Znf_RING"/>
</dbReference>
<feature type="domain" description="RING-type" evidence="6">
    <location>
        <begin position="586"/>
        <end position="622"/>
    </location>
</feature>
<evidence type="ECO:0000256" key="3">
    <source>
        <dbReference type="ARBA" id="ARBA00022833"/>
    </source>
</evidence>
<dbReference type="Pfam" id="PF05729">
    <property type="entry name" value="NACHT"/>
    <property type="match status" value="1"/>
</dbReference>
<dbReference type="AlphaFoldDB" id="A0A9Q1CND5"/>
<dbReference type="OrthoDB" id="427518at2759"/>
<evidence type="ECO:0000256" key="2">
    <source>
        <dbReference type="ARBA" id="ARBA00022771"/>
    </source>
</evidence>
<protein>
    <submittedName>
        <fullName evidence="7">E3 ubiquitin-protein ligase TRAF7</fullName>
    </submittedName>
</protein>
<evidence type="ECO:0000256" key="4">
    <source>
        <dbReference type="PROSITE-ProRule" id="PRU00175"/>
    </source>
</evidence>
<dbReference type="Pfam" id="PF14447">
    <property type="entry name" value="Prok-RING_4"/>
    <property type="match status" value="1"/>
</dbReference>
<dbReference type="GO" id="GO:0008270">
    <property type="term" value="F:zinc ion binding"/>
    <property type="evidence" value="ECO:0007669"/>
    <property type="project" value="UniProtKB-KW"/>
</dbReference>
<accession>A0A9Q1CND5</accession>
<dbReference type="PANTHER" id="PTHR46312:SF2">
    <property type="entry name" value="NUCLEOTIDE-BINDING OLIGOMERIZATION DOMAIN-CONTAINING PROTEIN 2-LIKE"/>
    <property type="match status" value="1"/>
</dbReference>
<dbReference type="SMART" id="SM00184">
    <property type="entry name" value="RING"/>
    <property type="match status" value="1"/>
</dbReference>
<dbReference type="InterPro" id="IPR007111">
    <property type="entry name" value="NACHT_NTPase"/>
</dbReference>
<dbReference type="PROSITE" id="PS00518">
    <property type="entry name" value="ZF_RING_1"/>
    <property type="match status" value="1"/>
</dbReference>
<dbReference type="Gene3D" id="3.30.40.10">
    <property type="entry name" value="Zinc/RING finger domain, C3HC4 (zinc finger)"/>
    <property type="match status" value="1"/>
</dbReference>
<evidence type="ECO:0000256" key="5">
    <source>
        <dbReference type="SAM" id="MobiDB-lite"/>
    </source>
</evidence>
<evidence type="ECO:0000313" key="8">
    <source>
        <dbReference type="Proteomes" id="UP001152320"/>
    </source>
</evidence>
<dbReference type="InterPro" id="IPR017907">
    <property type="entry name" value="Znf_RING_CS"/>
</dbReference>
<dbReference type="PANTHER" id="PTHR46312">
    <property type="entry name" value="NACHT DOMAIN-CONTAINING PROTEIN"/>
    <property type="match status" value="1"/>
</dbReference>
<dbReference type="SUPFAM" id="SSF52540">
    <property type="entry name" value="P-loop containing nucleoside triphosphate hydrolases"/>
    <property type="match status" value="1"/>
</dbReference>
<dbReference type="InterPro" id="IPR013083">
    <property type="entry name" value="Znf_RING/FYVE/PHD"/>
</dbReference>
<name>A0A9Q1CND5_HOLLE</name>
<keyword evidence="1" id="KW-0479">Metal-binding</keyword>
<reference evidence="7" key="1">
    <citation type="submission" date="2021-10" db="EMBL/GenBank/DDBJ databases">
        <title>Tropical sea cucumber genome reveals ecological adaptation and Cuvierian tubules defense mechanism.</title>
        <authorList>
            <person name="Chen T."/>
        </authorList>
    </citation>
    <scope>NUCLEOTIDE SEQUENCE</scope>
    <source>
        <strain evidence="7">Nanhai2018</strain>
        <tissue evidence="7">Muscle</tissue>
    </source>
</reference>
<gene>
    <name evidence="7" type="ORF">HOLleu_00273</name>
</gene>
<feature type="region of interest" description="Disordered" evidence="5">
    <location>
        <begin position="21"/>
        <end position="48"/>
    </location>
</feature>
<organism evidence="7 8">
    <name type="scientific">Holothuria leucospilota</name>
    <name type="common">Black long sea cucumber</name>
    <name type="synonym">Mertensiothuria leucospilota</name>
    <dbReference type="NCBI Taxonomy" id="206669"/>
    <lineage>
        <taxon>Eukaryota</taxon>
        <taxon>Metazoa</taxon>
        <taxon>Echinodermata</taxon>
        <taxon>Eleutherozoa</taxon>
        <taxon>Echinozoa</taxon>
        <taxon>Holothuroidea</taxon>
        <taxon>Aspidochirotacea</taxon>
        <taxon>Aspidochirotida</taxon>
        <taxon>Holothuriidae</taxon>
        <taxon>Holothuria</taxon>
    </lineage>
</organism>
<evidence type="ECO:0000256" key="1">
    <source>
        <dbReference type="ARBA" id="ARBA00022723"/>
    </source>
</evidence>
<dbReference type="PROSITE" id="PS50089">
    <property type="entry name" value="ZF_RING_2"/>
    <property type="match status" value="1"/>
</dbReference>
<sequence>MEQSTSKRKDCFTCVPRELRSSKRKRVERELDKRTKENPQSATSGQAAGPEEVLLIGEECTGKKSQFLTELKSKYRILCGGIQPVRFQCDKCDIDKLFVSSRIKFLEEIYGEPINQERWANLVDYKAIFTDPRTKSKRRIIDGRPGYGKSMLALKITNDWCKGRAPMKEFQVLILLQLKQFRNVPSIYSAIKMFLLPKDSTLTEDDIKDILDGSSTMVLLDGYDEYPERENKDTDISHILQGDMFQKHEVVLITRTSCLPPDHTNATIKRIQLTGFDEPSRERYIQKVVAPGRPGIASKLSRFFKVCSVPASICRTPLLFVMMCHMVKKSGRLQNFMTVTQCFNHIIKCFHNHKEVMGTEGNQDKELDHSKLDQVAFEGLSGNVQQISWDKDKLIGQIGKDLYAEYVRIGILIEEESFNYDSLEYYTRTGFYHKMIAEWYAAHHLARVATQPEVKLGPCQKPLSEANDHTENRGTVFDISLNPHEDLCVYRYACGLSPVAAQKITTHLGNGDIDQNTLLCMAEYSGSLASIEETVTLLCSRGIKIRGTHSSLLQKSTVTVMEFASSRKPGPDITVFVEPPNEKLFCLLCKNVFRDPVITECGHTYCKQCATSKHFSNCPVDNNNLSWTIHKNILVRELVEELVIHCRYGCKLSDDKSGNKYEVDPDGCPCTFPMKDRSKHESHCGFASRSCLSNTGCPP</sequence>
<dbReference type="Gene3D" id="3.40.50.300">
    <property type="entry name" value="P-loop containing nucleotide triphosphate hydrolases"/>
    <property type="match status" value="1"/>
</dbReference>
<keyword evidence="8" id="KW-1185">Reference proteome</keyword>
<evidence type="ECO:0000313" key="7">
    <source>
        <dbReference type="EMBL" id="KAJ8048100.1"/>
    </source>
</evidence>
<dbReference type="EMBL" id="JAIZAY010000001">
    <property type="protein sequence ID" value="KAJ8048100.1"/>
    <property type="molecule type" value="Genomic_DNA"/>
</dbReference>
<dbReference type="SUPFAM" id="SSF57850">
    <property type="entry name" value="RING/U-box"/>
    <property type="match status" value="1"/>
</dbReference>